<evidence type="ECO:0000256" key="9">
    <source>
        <dbReference type="ARBA" id="ARBA00047630"/>
    </source>
</evidence>
<sequence length="360" mass="40723">MSRIYNFSAGPAMLPETVFCTVGDELLDWHGTGMSIAEVSHRGEEFKKVVEESEHDLRELLAIPENYRILFLQGGARLQFSMVPMNLMGNHKAAVYVDSGIWSQQAIEEAKRYCNLHLAASARSFHYKTLPDQATWDIPQEAAYLYYVDNETVNGIEFPFIPETSLTLVCDMSSNLLSRPFDVSRYGLIFACAQKNIGMAGLTIVIICEDLLNRNPLPATPSFLHYALHVKENSLWNTPPTFAWYIAGLVFKWLKKEGGLSALAERNERKAKKFYNAIDKSNFYHNAIDPKYRSRMNVVFTLADENLNFLFLKKAAENGLANLKGHRLVGGMRASIYNAMPESGIDALIDFMQQFEKQHG</sequence>
<feature type="binding site" evidence="11">
    <location>
        <begin position="237"/>
        <end position="238"/>
    </location>
    <ligand>
        <name>pyridoxal 5'-phosphate</name>
        <dbReference type="ChEBI" id="CHEBI:597326"/>
    </ligand>
</feature>
<dbReference type="Pfam" id="PF00266">
    <property type="entry name" value="Aminotran_5"/>
    <property type="match status" value="1"/>
</dbReference>
<evidence type="ECO:0000256" key="8">
    <source>
        <dbReference type="ARBA" id="ARBA00023299"/>
    </source>
</evidence>
<dbReference type="HAMAP" id="MF_00160">
    <property type="entry name" value="SerC_aminotrans_5"/>
    <property type="match status" value="1"/>
</dbReference>
<dbReference type="EC" id="2.6.1.52" evidence="11"/>
<evidence type="ECO:0000259" key="13">
    <source>
        <dbReference type="Pfam" id="PF00266"/>
    </source>
</evidence>
<keyword evidence="15" id="KW-1185">Reference proteome</keyword>
<accession>A0ABN4HS72</accession>
<feature type="binding site" evidence="11">
    <location>
        <position position="194"/>
    </location>
    <ligand>
        <name>pyridoxal 5'-phosphate</name>
        <dbReference type="ChEBI" id="CHEBI:597326"/>
    </ligand>
</feature>
<dbReference type="PANTHER" id="PTHR43247">
    <property type="entry name" value="PHOSPHOSERINE AMINOTRANSFERASE"/>
    <property type="match status" value="1"/>
</dbReference>
<feature type="binding site" evidence="11">
    <location>
        <position position="42"/>
    </location>
    <ligand>
        <name>L-glutamate</name>
        <dbReference type="ChEBI" id="CHEBI:29985"/>
    </ligand>
</feature>
<evidence type="ECO:0000256" key="4">
    <source>
        <dbReference type="ARBA" id="ARBA00022605"/>
    </source>
</evidence>
<comment type="similarity">
    <text evidence="2 11">Belongs to the class-V pyridoxal-phosphate-dependent aminotransferase family. SerC subfamily.</text>
</comment>
<comment type="subcellular location">
    <subcellularLocation>
        <location evidence="11">Cytoplasm</location>
    </subcellularLocation>
</comment>
<protein>
    <recommendedName>
        <fullName evidence="11">Phosphoserine aminotransferase</fullName>
        <ecNumber evidence="11">2.6.1.52</ecNumber>
    </recommendedName>
    <alternativeName>
        <fullName evidence="11">Phosphohydroxythreonine aminotransferase</fullName>
        <shortName evidence="11">PSAT</shortName>
    </alternativeName>
</protein>
<feature type="binding site" evidence="11">
    <location>
        <position position="152"/>
    </location>
    <ligand>
        <name>pyridoxal 5'-phosphate</name>
        <dbReference type="ChEBI" id="CHEBI:597326"/>
    </ligand>
</feature>
<comment type="pathway">
    <text evidence="11">Cofactor biosynthesis; pyridoxine 5'-phosphate biosynthesis; pyridoxine 5'-phosphate from D-erythrose 4-phosphate: step 3/5.</text>
</comment>
<organism evidence="14 15">
    <name type="scientific">Candidatus Coxiella mudrowiae</name>
    <dbReference type="NCBI Taxonomy" id="2054173"/>
    <lineage>
        <taxon>Bacteria</taxon>
        <taxon>Pseudomonadati</taxon>
        <taxon>Pseudomonadota</taxon>
        <taxon>Gammaproteobacteria</taxon>
        <taxon>Legionellales</taxon>
        <taxon>Coxiellaceae</taxon>
        <taxon>Coxiella</taxon>
    </lineage>
</organism>
<evidence type="ECO:0000256" key="3">
    <source>
        <dbReference type="ARBA" id="ARBA00022576"/>
    </source>
</evidence>
<evidence type="ECO:0000256" key="2">
    <source>
        <dbReference type="ARBA" id="ARBA00006904"/>
    </source>
</evidence>
<dbReference type="SUPFAM" id="SSF53383">
    <property type="entry name" value="PLP-dependent transferases"/>
    <property type="match status" value="1"/>
</dbReference>
<comment type="cofactor">
    <cofactor evidence="11">
        <name>pyridoxal 5'-phosphate</name>
        <dbReference type="ChEBI" id="CHEBI:597326"/>
    </cofactor>
    <text evidence="11">Binds 1 pyridoxal phosphate per subunit.</text>
</comment>
<evidence type="ECO:0000313" key="14">
    <source>
        <dbReference type="EMBL" id="AKQ33565.1"/>
    </source>
</evidence>
<dbReference type="NCBIfam" id="TIGR01364">
    <property type="entry name" value="serC_1"/>
    <property type="match status" value="1"/>
</dbReference>
<comment type="pathway">
    <text evidence="1 11 12">Amino-acid biosynthesis; L-serine biosynthesis; L-serine from 3-phospho-D-glycerate: step 2/3.</text>
</comment>
<comment type="function">
    <text evidence="11">Catalyzes the reversible conversion of 3-phosphohydroxypyruvate to phosphoserine and of 3-hydroxy-2-oxo-4-phosphonooxybutanoate to phosphohydroxythreonine.</text>
</comment>
<keyword evidence="8 11" id="KW-0718">Serine biosynthesis</keyword>
<dbReference type="InterPro" id="IPR015424">
    <property type="entry name" value="PyrdxlP-dep_Trfase"/>
</dbReference>
<dbReference type="GO" id="GO:0008483">
    <property type="term" value="F:transaminase activity"/>
    <property type="evidence" value="ECO:0007669"/>
    <property type="project" value="UniProtKB-KW"/>
</dbReference>
<dbReference type="Gene3D" id="3.90.1150.10">
    <property type="entry name" value="Aspartate Aminotransferase, domain 1"/>
    <property type="match status" value="1"/>
</dbReference>
<feature type="binding site" evidence="11">
    <location>
        <begin position="76"/>
        <end position="77"/>
    </location>
    <ligand>
        <name>pyridoxal 5'-phosphate</name>
        <dbReference type="ChEBI" id="CHEBI:597326"/>
    </ligand>
</feature>
<dbReference type="RefSeq" id="WP_048875157.1">
    <property type="nucleotide sequence ID" value="NZ_CP011126.1"/>
</dbReference>
<keyword evidence="3 11" id="KW-0032">Aminotransferase</keyword>
<evidence type="ECO:0000256" key="6">
    <source>
        <dbReference type="ARBA" id="ARBA00022898"/>
    </source>
</evidence>
<keyword evidence="11" id="KW-0963">Cytoplasm</keyword>
<dbReference type="InterPro" id="IPR015422">
    <property type="entry name" value="PyrdxlP-dep_Trfase_small"/>
</dbReference>
<evidence type="ECO:0000256" key="10">
    <source>
        <dbReference type="ARBA" id="ARBA00049007"/>
    </source>
</evidence>
<evidence type="ECO:0000256" key="5">
    <source>
        <dbReference type="ARBA" id="ARBA00022679"/>
    </source>
</evidence>
<keyword evidence="6 11" id="KW-0663">Pyridoxal phosphate</keyword>
<comment type="caution">
    <text evidence="11">Lacks conserved residue(s) required for the propagation of feature annotation.</text>
</comment>
<proteinExistence type="inferred from homology"/>
<feature type="binding site" evidence="11">
    <location>
        <position position="102"/>
    </location>
    <ligand>
        <name>pyridoxal 5'-phosphate</name>
        <dbReference type="ChEBI" id="CHEBI:597326"/>
    </ligand>
</feature>
<evidence type="ECO:0000313" key="15">
    <source>
        <dbReference type="Proteomes" id="UP000063965"/>
    </source>
</evidence>
<dbReference type="InterPro" id="IPR022278">
    <property type="entry name" value="Pser_aminoTfrase"/>
</dbReference>
<dbReference type="PIRSF" id="PIRSF000525">
    <property type="entry name" value="SerC"/>
    <property type="match status" value="1"/>
</dbReference>
<dbReference type="PROSITE" id="PS00595">
    <property type="entry name" value="AA_TRANSFER_CLASS_5"/>
    <property type="match status" value="1"/>
</dbReference>
<keyword evidence="5 11" id="KW-0808">Transferase</keyword>
<feature type="domain" description="Aminotransferase class V" evidence="13">
    <location>
        <begin position="4"/>
        <end position="348"/>
    </location>
</feature>
<evidence type="ECO:0000256" key="11">
    <source>
        <dbReference type="HAMAP-Rule" id="MF_00160"/>
    </source>
</evidence>
<gene>
    <name evidence="11 14" type="primary">serC</name>
    <name evidence="14" type="ORF">CleRT_07450</name>
</gene>
<reference evidence="14 15" key="1">
    <citation type="journal article" date="2015" name="Genome Biol. Evol.">
        <title>Distinctive Genome Reduction Rates Revealed by Genomic Analyses of Two Coxiella-Like Endosymbionts in Ticks.</title>
        <authorList>
            <person name="Gottlieb Y."/>
            <person name="Lalzar I."/>
            <person name="Klasson L."/>
        </authorList>
    </citation>
    <scope>NUCLEOTIDE SEQUENCE [LARGE SCALE GENOMIC DNA]</scope>
    <source>
        <strain evidence="14 15">CRt</strain>
    </source>
</reference>
<name>A0ABN4HS72_9COXI</name>
<dbReference type="InterPro" id="IPR020578">
    <property type="entry name" value="Aminotrans_V_PyrdxlP_BS"/>
</dbReference>
<comment type="subunit">
    <text evidence="11">Homodimer.</text>
</comment>
<dbReference type="InterPro" id="IPR000192">
    <property type="entry name" value="Aminotrans_V_dom"/>
</dbReference>
<dbReference type="PANTHER" id="PTHR43247:SF1">
    <property type="entry name" value="PHOSPHOSERINE AMINOTRANSFERASE"/>
    <property type="match status" value="1"/>
</dbReference>
<dbReference type="Proteomes" id="UP000063965">
    <property type="component" value="Chromosome"/>
</dbReference>
<dbReference type="InterPro" id="IPR015421">
    <property type="entry name" value="PyrdxlP-dep_Trfase_major"/>
</dbReference>
<dbReference type="Gene3D" id="3.40.640.10">
    <property type="entry name" value="Type I PLP-dependent aspartate aminotransferase-like (Major domain)"/>
    <property type="match status" value="1"/>
</dbReference>
<comment type="catalytic activity">
    <reaction evidence="9 11">
        <text>4-(phosphooxy)-L-threonine + 2-oxoglutarate = (R)-3-hydroxy-2-oxo-4-phosphooxybutanoate + L-glutamate</text>
        <dbReference type="Rhea" id="RHEA:16573"/>
        <dbReference type="ChEBI" id="CHEBI:16810"/>
        <dbReference type="ChEBI" id="CHEBI:29985"/>
        <dbReference type="ChEBI" id="CHEBI:58452"/>
        <dbReference type="ChEBI" id="CHEBI:58538"/>
        <dbReference type="EC" id="2.6.1.52"/>
    </reaction>
</comment>
<keyword evidence="4 11" id="KW-0028">Amino-acid biosynthesis</keyword>
<dbReference type="EMBL" id="CP011126">
    <property type="protein sequence ID" value="AKQ33565.1"/>
    <property type="molecule type" value="Genomic_DNA"/>
</dbReference>
<evidence type="ECO:0000256" key="7">
    <source>
        <dbReference type="ARBA" id="ARBA00023096"/>
    </source>
</evidence>
<keyword evidence="7 11" id="KW-0664">Pyridoxine biosynthesis</keyword>
<feature type="binding site" evidence="11">
    <location>
        <position position="171"/>
    </location>
    <ligand>
        <name>pyridoxal 5'-phosphate</name>
        <dbReference type="ChEBI" id="CHEBI:597326"/>
    </ligand>
</feature>
<comment type="catalytic activity">
    <reaction evidence="10 11 12">
        <text>O-phospho-L-serine + 2-oxoglutarate = 3-phosphooxypyruvate + L-glutamate</text>
        <dbReference type="Rhea" id="RHEA:14329"/>
        <dbReference type="ChEBI" id="CHEBI:16810"/>
        <dbReference type="ChEBI" id="CHEBI:18110"/>
        <dbReference type="ChEBI" id="CHEBI:29985"/>
        <dbReference type="ChEBI" id="CHEBI:57524"/>
        <dbReference type="EC" id="2.6.1.52"/>
    </reaction>
</comment>
<evidence type="ECO:0000256" key="1">
    <source>
        <dbReference type="ARBA" id="ARBA00005099"/>
    </source>
</evidence>
<dbReference type="NCBIfam" id="NF003764">
    <property type="entry name" value="PRK05355.1"/>
    <property type="match status" value="1"/>
</dbReference>
<feature type="modified residue" description="N6-(pyridoxal phosphate)lysine" evidence="11">
    <location>
        <position position="195"/>
    </location>
</feature>
<evidence type="ECO:0000256" key="12">
    <source>
        <dbReference type="RuleBase" id="RU004505"/>
    </source>
</evidence>